<keyword evidence="1" id="KW-0812">Transmembrane</keyword>
<comment type="caution">
    <text evidence="2">The sequence shown here is derived from an EMBL/GenBank/DDBJ whole genome shotgun (WGS) entry which is preliminary data.</text>
</comment>
<dbReference type="Proteomes" id="UP000719267">
    <property type="component" value="Unassembled WGS sequence"/>
</dbReference>
<protein>
    <submittedName>
        <fullName evidence="2">Uncharacterized protein</fullName>
    </submittedName>
</protein>
<keyword evidence="1" id="KW-1133">Transmembrane helix</keyword>
<evidence type="ECO:0000313" key="2">
    <source>
        <dbReference type="EMBL" id="MBW2961798.1"/>
    </source>
</evidence>
<reference evidence="2 3" key="1">
    <citation type="submission" date="2021-07" db="EMBL/GenBank/DDBJ databases">
        <title>Mesonia aestuariivivens sp. nov., isolated from a tidal flat.</title>
        <authorList>
            <person name="Kim Y.-O."/>
            <person name="Yoon J.-H."/>
        </authorList>
    </citation>
    <scope>NUCLEOTIDE SEQUENCE [LARGE SCALE GENOMIC DNA]</scope>
    <source>
        <strain evidence="2 3">JHPTF-M18</strain>
    </source>
</reference>
<feature type="transmembrane region" description="Helical" evidence="1">
    <location>
        <begin position="132"/>
        <end position="159"/>
    </location>
</feature>
<dbReference type="EMBL" id="JAHWDF010000007">
    <property type="protein sequence ID" value="MBW2961798.1"/>
    <property type="molecule type" value="Genomic_DNA"/>
</dbReference>
<name>A0ABS6W3V5_9FLAO</name>
<feature type="transmembrane region" description="Helical" evidence="1">
    <location>
        <begin position="106"/>
        <end position="126"/>
    </location>
</feature>
<organism evidence="2 3">
    <name type="scientific">Mesonia aestuariivivens</name>
    <dbReference type="NCBI Taxonomy" id="2796128"/>
    <lineage>
        <taxon>Bacteria</taxon>
        <taxon>Pseudomonadati</taxon>
        <taxon>Bacteroidota</taxon>
        <taxon>Flavobacteriia</taxon>
        <taxon>Flavobacteriales</taxon>
        <taxon>Flavobacteriaceae</taxon>
        <taxon>Mesonia</taxon>
    </lineage>
</organism>
<evidence type="ECO:0000313" key="3">
    <source>
        <dbReference type="Proteomes" id="UP000719267"/>
    </source>
</evidence>
<feature type="transmembrane region" description="Helical" evidence="1">
    <location>
        <begin position="72"/>
        <end position="94"/>
    </location>
</feature>
<keyword evidence="1" id="KW-0472">Membrane</keyword>
<feature type="transmembrane region" description="Helical" evidence="1">
    <location>
        <begin position="16"/>
        <end position="36"/>
    </location>
</feature>
<proteinExistence type="predicted"/>
<evidence type="ECO:0000256" key="1">
    <source>
        <dbReference type="SAM" id="Phobius"/>
    </source>
</evidence>
<gene>
    <name evidence="2" type="ORF">KW502_08300</name>
</gene>
<accession>A0ABS6W3V5</accession>
<sequence length="166" mass="18970">MNFNGRIAELPKEVKLLIGAFLIVLSAGYFTGFRFVNETTKNTPTGIQENYLGNEEDLEAEAMKFKKPKREMLTVIHTHILSMSVIFFILGGLVSLTQLKPWLKKALMVEPLLSVLLTFGGIYFMWSSWHFMRYIVMLSGILMSTSFVASVVIVFFQLFKKKDQKS</sequence>
<dbReference type="RefSeq" id="WP_219040086.1">
    <property type="nucleotide sequence ID" value="NZ_JAHWDF010000007.1"/>
</dbReference>
<keyword evidence="3" id="KW-1185">Reference proteome</keyword>